<dbReference type="Pfam" id="PF02569">
    <property type="entry name" value="Pantoate_ligase"/>
    <property type="match status" value="1"/>
</dbReference>
<keyword evidence="7" id="KW-0547">Nucleotide-binding</keyword>
<gene>
    <name evidence="12" type="ORF">BZA70DRAFT_274799</name>
</gene>
<keyword evidence="6" id="KW-0566">Pantothenate biosynthesis</keyword>
<proteinExistence type="inferred from homology"/>
<dbReference type="GeneID" id="90037548"/>
<dbReference type="InterPro" id="IPR003721">
    <property type="entry name" value="Pantoate_ligase"/>
</dbReference>
<dbReference type="EMBL" id="JBBJBU010000002">
    <property type="protein sequence ID" value="KAK7206657.1"/>
    <property type="molecule type" value="Genomic_DNA"/>
</dbReference>
<dbReference type="PANTHER" id="PTHR21299:SF1">
    <property type="entry name" value="PANTOATE--BETA-ALANINE LIGASE"/>
    <property type="match status" value="1"/>
</dbReference>
<dbReference type="NCBIfam" id="TIGR00125">
    <property type="entry name" value="cyt_tran_rel"/>
    <property type="match status" value="1"/>
</dbReference>
<dbReference type="InterPro" id="IPR042176">
    <property type="entry name" value="Pantoate_ligase_C"/>
</dbReference>
<keyword evidence="5" id="KW-0436">Ligase</keyword>
<sequence length="364" mass="39808">MAYRPAFRAFSRSLSFFRQLPSSSYFSYSTAAAAELPLAASSPIQILRTKAEVRHWRAAQTLAGNSVGFVPTMGALHEGHLSLVRSSLRMNDKTLVSIFVNPSQFAPTEDLASYPRDFDRDVALLSELEYTPAETPKRIAAPEANVDESVLRTTTKVDAVFAPSVEEMYPSGIPLAVSEQTGAFVTVEGLSSQLEGAIRPQFFRGVATVVTKFLNIVQPDRVYFGQKDVQQTVVVKRMVSDLCYGCAVVVVPTSRADNGLALSSRNAYLTDQVREDAGAIFKGLQRAVDVYRTETDAGKIIAAVVETVAEKIPVEEIEYVCINDLETLEELERVHPLKGAILSLAVRVPNSFGGKTRLIDNVIL</sequence>
<dbReference type="SUPFAM" id="SSF52374">
    <property type="entry name" value="Nucleotidylyl transferase"/>
    <property type="match status" value="1"/>
</dbReference>
<evidence type="ECO:0000256" key="8">
    <source>
        <dbReference type="ARBA" id="ARBA00022840"/>
    </source>
</evidence>
<evidence type="ECO:0000256" key="10">
    <source>
        <dbReference type="ARBA" id="ARBA00032806"/>
    </source>
</evidence>
<dbReference type="InterPro" id="IPR014729">
    <property type="entry name" value="Rossmann-like_a/b/a_fold"/>
</dbReference>
<comment type="similarity">
    <text evidence="2">Belongs to the pantothenate synthetase family.</text>
</comment>
<evidence type="ECO:0000256" key="7">
    <source>
        <dbReference type="ARBA" id="ARBA00022741"/>
    </source>
</evidence>
<dbReference type="Gene3D" id="3.40.50.620">
    <property type="entry name" value="HUPs"/>
    <property type="match status" value="1"/>
</dbReference>
<dbReference type="Gene3D" id="3.30.1300.10">
    <property type="entry name" value="Pantoate-beta-alanine ligase, C-terminal domain"/>
    <property type="match status" value="1"/>
</dbReference>
<organism evidence="12 13">
    <name type="scientific">Myxozyma melibiosi</name>
    <dbReference type="NCBI Taxonomy" id="54550"/>
    <lineage>
        <taxon>Eukaryota</taxon>
        <taxon>Fungi</taxon>
        <taxon>Dikarya</taxon>
        <taxon>Ascomycota</taxon>
        <taxon>Saccharomycotina</taxon>
        <taxon>Lipomycetes</taxon>
        <taxon>Lipomycetales</taxon>
        <taxon>Lipomycetaceae</taxon>
        <taxon>Myxozyma</taxon>
    </lineage>
</organism>
<dbReference type="HAMAP" id="MF_00158">
    <property type="entry name" value="PanC"/>
    <property type="match status" value="1"/>
</dbReference>
<name>A0ABR1FA73_9ASCO</name>
<reference evidence="12 13" key="1">
    <citation type="submission" date="2024-03" db="EMBL/GenBank/DDBJ databases">
        <title>Genome-scale model development and genomic sequencing of the oleaginous clade Lipomyces.</title>
        <authorList>
            <consortium name="Lawrence Berkeley National Laboratory"/>
            <person name="Czajka J.J."/>
            <person name="Han Y."/>
            <person name="Kim J."/>
            <person name="Mondo S.J."/>
            <person name="Hofstad B.A."/>
            <person name="Robles A."/>
            <person name="Haridas S."/>
            <person name="Riley R."/>
            <person name="LaButti K."/>
            <person name="Pangilinan J."/>
            <person name="Andreopoulos W."/>
            <person name="Lipzen A."/>
            <person name="Yan J."/>
            <person name="Wang M."/>
            <person name="Ng V."/>
            <person name="Grigoriev I.V."/>
            <person name="Spatafora J.W."/>
            <person name="Magnuson J.K."/>
            <person name="Baker S.E."/>
            <person name="Pomraning K.R."/>
        </authorList>
    </citation>
    <scope>NUCLEOTIDE SEQUENCE [LARGE SCALE GENOMIC DNA]</scope>
    <source>
        <strain evidence="12 13">Phaff 52-87</strain>
    </source>
</reference>
<evidence type="ECO:0000256" key="5">
    <source>
        <dbReference type="ARBA" id="ARBA00022598"/>
    </source>
</evidence>
<comment type="caution">
    <text evidence="12">The sequence shown here is derived from an EMBL/GenBank/DDBJ whole genome shotgun (WGS) entry which is preliminary data.</text>
</comment>
<keyword evidence="13" id="KW-1185">Reference proteome</keyword>
<evidence type="ECO:0000256" key="3">
    <source>
        <dbReference type="ARBA" id="ARBA00012219"/>
    </source>
</evidence>
<comment type="catalytic activity">
    <reaction evidence="11">
        <text>(R)-pantoate + beta-alanine + ATP = (R)-pantothenate + AMP + diphosphate + H(+)</text>
        <dbReference type="Rhea" id="RHEA:10912"/>
        <dbReference type="ChEBI" id="CHEBI:15378"/>
        <dbReference type="ChEBI" id="CHEBI:15980"/>
        <dbReference type="ChEBI" id="CHEBI:29032"/>
        <dbReference type="ChEBI" id="CHEBI:30616"/>
        <dbReference type="ChEBI" id="CHEBI:33019"/>
        <dbReference type="ChEBI" id="CHEBI:57966"/>
        <dbReference type="ChEBI" id="CHEBI:456215"/>
        <dbReference type="EC" id="6.3.2.1"/>
    </reaction>
</comment>
<evidence type="ECO:0000256" key="2">
    <source>
        <dbReference type="ARBA" id="ARBA00009256"/>
    </source>
</evidence>
<evidence type="ECO:0000256" key="6">
    <source>
        <dbReference type="ARBA" id="ARBA00022655"/>
    </source>
</evidence>
<evidence type="ECO:0000256" key="1">
    <source>
        <dbReference type="ARBA" id="ARBA00004990"/>
    </source>
</evidence>
<evidence type="ECO:0000256" key="9">
    <source>
        <dbReference type="ARBA" id="ARBA00029902"/>
    </source>
</evidence>
<comment type="pathway">
    <text evidence="1">Cofactor biosynthesis; (R)-pantothenate biosynthesis; (R)-pantothenate from (R)-pantoate and beta-alanine: step 1/1.</text>
</comment>
<dbReference type="InterPro" id="IPR004821">
    <property type="entry name" value="Cyt_trans-like"/>
</dbReference>
<dbReference type="PANTHER" id="PTHR21299">
    <property type="entry name" value="CYTIDYLATE KINASE/PANTOATE-BETA-ALANINE LIGASE"/>
    <property type="match status" value="1"/>
</dbReference>
<evidence type="ECO:0000256" key="11">
    <source>
        <dbReference type="ARBA" id="ARBA00048258"/>
    </source>
</evidence>
<evidence type="ECO:0000313" key="12">
    <source>
        <dbReference type="EMBL" id="KAK7206657.1"/>
    </source>
</evidence>
<accession>A0ABR1FA73</accession>
<evidence type="ECO:0000256" key="4">
    <source>
        <dbReference type="ARBA" id="ARBA00015647"/>
    </source>
</evidence>
<dbReference type="Proteomes" id="UP001498771">
    <property type="component" value="Unassembled WGS sequence"/>
</dbReference>
<keyword evidence="8" id="KW-0067">ATP-binding</keyword>
<protein>
    <recommendedName>
        <fullName evidence="4">Pantoate--beta-alanine ligase</fullName>
        <ecNumber evidence="3">6.3.2.1</ecNumber>
    </recommendedName>
    <alternativeName>
        <fullName evidence="10">Pantoate-activating enzyme</fullName>
    </alternativeName>
    <alternativeName>
        <fullName evidence="9">Pantothenate synthetase</fullName>
    </alternativeName>
</protein>
<dbReference type="RefSeq" id="XP_064769690.1">
    <property type="nucleotide sequence ID" value="XM_064912036.1"/>
</dbReference>
<evidence type="ECO:0000313" key="13">
    <source>
        <dbReference type="Proteomes" id="UP001498771"/>
    </source>
</evidence>
<dbReference type="EC" id="6.3.2.1" evidence="3"/>
<dbReference type="CDD" id="cd00560">
    <property type="entry name" value="PanC"/>
    <property type="match status" value="1"/>
</dbReference>